<evidence type="ECO:0008006" key="4">
    <source>
        <dbReference type="Google" id="ProtNLM"/>
    </source>
</evidence>
<protein>
    <recommendedName>
        <fullName evidence="4">Tetratricopeptide repeat protein</fullName>
    </recommendedName>
</protein>
<organism evidence="2 3">
    <name type="scientific">Paeniroseomonas aquatica</name>
    <dbReference type="NCBI Taxonomy" id="373043"/>
    <lineage>
        <taxon>Bacteria</taxon>
        <taxon>Pseudomonadati</taxon>
        <taxon>Pseudomonadota</taxon>
        <taxon>Alphaproteobacteria</taxon>
        <taxon>Acetobacterales</taxon>
        <taxon>Acetobacteraceae</taxon>
        <taxon>Paeniroseomonas</taxon>
    </lineage>
</organism>
<accession>A0ABT8AC83</accession>
<evidence type="ECO:0000313" key="2">
    <source>
        <dbReference type="EMBL" id="MDN3567345.1"/>
    </source>
</evidence>
<sequence>MLPAWPSSAQDRVVVRVGDHRGFGRVVLVWQAPPDYRLDEAGDQVRLRFGGEIIFDLSAADRLPRNVLELVAEPDGMRIGYRAGARPRVSRRGPSIVVDLLDPVPAAGPAIAPPAVAQPSPAAEVPAAAPPATAAPSRPRVSQAASSQAGRPEPPTPASPPSPTGTAAAAAPPQQGATAEAPPAERAVAAPPAILPRAAALVVRPVAQPGRDRAILLPYPATTGAAILRRGSQVLVLFDSPEPLDLTALRNDPVFAGLEADGFPDATLLRLPLAPPGILRARREAAGWVVQATRPAELEGAAAAADRAMALEAEGGAASRLIIRAAQPGRVVPLTDPQGGLPLLFGTVREAGQHVPVARRLPELDLLPTLLGVALLARADQVTMRAGSDRFLVSAEGGRLALDLAAARPAPSEAMTRSFDLLRQAPAQLLERLRAQQASIASAPPLTRLPLRRAAGETLLALGLPQEAQSLLGLAPGEDPQAATDPHLAALTAMAALLSGRLPQAMALRSVTLPDTDELTFWRSALAAALGDARAAAPGLAATMPLLFDYPEGLRNRLLPMVALALAEAENPAALHRLLERAGPSPDLALPRAIIAESEGRVDAALAEYDQLAEGRDRRSRARGLRRAIELRLATGRLDAGQAARALGATLFAWRDDAEEAGLRIRIAALRQAAGDARGALALLRETEALFPDRAAALRPAIAGAFLAALGEEAPLAAVALFDAYPQLLPADEQGEAALLLLAERLTALDLADRAAALLGQAAARTNGTARATLGLRQARLHFANGDTVASQAALDASAVAAIPDALQRERSILAAQVQARLGKREDAIAALKNLGGAGAEALKQLLVELQDWPAAASAFAGQLRESLPAAPTLLNESQGRLLLRQATMLVLAGDEAGLMALRGDYLTRLPSGPLAEAFTLLTADQLRGLADLPRLQRELDLFRSMPSRLEALRAGGSVTR</sequence>
<feature type="region of interest" description="Disordered" evidence="1">
    <location>
        <begin position="115"/>
        <end position="185"/>
    </location>
</feature>
<name>A0ABT8AC83_9PROT</name>
<gene>
    <name evidence="2" type="ORF">QWZ14_23445</name>
</gene>
<dbReference type="RefSeq" id="WP_290319371.1">
    <property type="nucleotide sequence ID" value="NZ_JAUFPN010000191.1"/>
</dbReference>
<feature type="compositionally biased region" description="Pro residues" evidence="1">
    <location>
        <begin position="152"/>
        <end position="163"/>
    </location>
</feature>
<dbReference type="EMBL" id="JAUFPN010000191">
    <property type="protein sequence ID" value="MDN3567345.1"/>
    <property type="molecule type" value="Genomic_DNA"/>
</dbReference>
<evidence type="ECO:0000313" key="3">
    <source>
        <dbReference type="Proteomes" id="UP001529369"/>
    </source>
</evidence>
<comment type="caution">
    <text evidence="2">The sequence shown here is derived from an EMBL/GenBank/DDBJ whole genome shotgun (WGS) entry which is preliminary data.</text>
</comment>
<reference evidence="3" key="1">
    <citation type="journal article" date="2019" name="Int. J. Syst. Evol. Microbiol.">
        <title>The Global Catalogue of Microorganisms (GCM) 10K type strain sequencing project: providing services to taxonomists for standard genome sequencing and annotation.</title>
        <authorList>
            <consortium name="The Broad Institute Genomics Platform"/>
            <consortium name="The Broad Institute Genome Sequencing Center for Infectious Disease"/>
            <person name="Wu L."/>
            <person name="Ma J."/>
        </authorList>
    </citation>
    <scope>NUCLEOTIDE SEQUENCE [LARGE SCALE GENOMIC DNA]</scope>
    <source>
        <strain evidence="3">CECT 7131</strain>
    </source>
</reference>
<dbReference type="Proteomes" id="UP001529369">
    <property type="component" value="Unassembled WGS sequence"/>
</dbReference>
<keyword evidence="3" id="KW-1185">Reference proteome</keyword>
<feature type="compositionally biased region" description="Low complexity" evidence="1">
    <location>
        <begin position="164"/>
        <end position="185"/>
    </location>
</feature>
<feature type="compositionally biased region" description="Low complexity" evidence="1">
    <location>
        <begin position="115"/>
        <end position="136"/>
    </location>
</feature>
<proteinExistence type="predicted"/>
<evidence type="ECO:0000256" key="1">
    <source>
        <dbReference type="SAM" id="MobiDB-lite"/>
    </source>
</evidence>